<dbReference type="AlphaFoldDB" id="A0A8H3YDA8"/>
<accession>A0A8H3YDA8</accession>
<keyword evidence="1" id="KW-1133">Transmembrane helix</keyword>
<dbReference type="Gene3D" id="3.90.550.10">
    <property type="entry name" value="Spore Coat Polysaccharide Biosynthesis Protein SpsA, Chain A"/>
    <property type="match status" value="1"/>
</dbReference>
<dbReference type="EMBL" id="BLZA01000007">
    <property type="protein sequence ID" value="GHJ84117.1"/>
    <property type="molecule type" value="Genomic_DNA"/>
</dbReference>
<comment type="caution">
    <text evidence="2">The sequence shown here is derived from an EMBL/GenBank/DDBJ whole genome shotgun (WGS) entry which is preliminary data.</text>
</comment>
<proteinExistence type="predicted"/>
<dbReference type="PANTHER" id="PTHR11183">
    <property type="entry name" value="GLYCOGENIN SUBFAMILY MEMBER"/>
    <property type="match status" value="1"/>
</dbReference>
<feature type="transmembrane region" description="Helical" evidence="1">
    <location>
        <begin position="12"/>
        <end position="32"/>
    </location>
</feature>
<dbReference type="InterPro" id="IPR050587">
    <property type="entry name" value="GNT1/Glycosyltrans_8"/>
</dbReference>
<evidence type="ECO:0008006" key="4">
    <source>
        <dbReference type="Google" id="ProtNLM"/>
    </source>
</evidence>
<keyword evidence="1" id="KW-0472">Membrane</keyword>
<evidence type="ECO:0000256" key="1">
    <source>
        <dbReference type="SAM" id="Phobius"/>
    </source>
</evidence>
<evidence type="ECO:0000313" key="3">
    <source>
        <dbReference type="Proteomes" id="UP000620104"/>
    </source>
</evidence>
<sequence length="326" mass="37689">MAFVPTKRKANVLKWVALILVVLLAGIVFAITRSPRWFPFARELYHTHRKPVGIWVPPPALQYRPNRNAIISSVWTVNDTVPAAVLGHSISRWTSAIYEEGGLTAESCATVDMLLMHLPGAIEKESRERLEQIGWKLSQVDLVQVPRDTPRDRKFGFTKFRVFGLTEYDHILLLDSNTLVVSRDVYNIFDNDLDFAGVAARQIDRSVHQPIDSGVLYYRPSQDLAQFALSKVNSTEYPHKMGEQSLIGTFMRYATTHLPIEWNVRLESKKAWLNDWRSLQSRFKILQYTVPNSFLEDRNAYNDTIEKDEVSLWWRIRSEMESLHMP</sequence>
<dbReference type="SUPFAM" id="SSF53448">
    <property type="entry name" value="Nucleotide-diphospho-sugar transferases"/>
    <property type="match status" value="1"/>
</dbReference>
<dbReference type="Proteomes" id="UP000620104">
    <property type="component" value="Unassembled WGS sequence"/>
</dbReference>
<dbReference type="OrthoDB" id="2014201at2759"/>
<organism evidence="2 3">
    <name type="scientific">Naganishia liquefaciens</name>
    <dbReference type="NCBI Taxonomy" id="104408"/>
    <lineage>
        <taxon>Eukaryota</taxon>
        <taxon>Fungi</taxon>
        <taxon>Dikarya</taxon>
        <taxon>Basidiomycota</taxon>
        <taxon>Agaricomycotina</taxon>
        <taxon>Tremellomycetes</taxon>
        <taxon>Filobasidiales</taxon>
        <taxon>Filobasidiaceae</taxon>
        <taxon>Naganishia</taxon>
    </lineage>
</organism>
<name>A0A8H3YDA8_9TREE</name>
<dbReference type="InterPro" id="IPR029044">
    <property type="entry name" value="Nucleotide-diphossugar_trans"/>
</dbReference>
<keyword evidence="3" id="KW-1185">Reference proteome</keyword>
<protein>
    <recommendedName>
        <fullName evidence="4">Nucleotide-diphospho-sugar transferase</fullName>
    </recommendedName>
</protein>
<gene>
    <name evidence="2" type="ORF">NliqN6_0519</name>
</gene>
<evidence type="ECO:0000313" key="2">
    <source>
        <dbReference type="EMBL" id="GHJ84117.1"/>
    </source>
</evidence>
<keyword evidence="1" id="KW-0812">Transmembrane</keyword>
<reference evidence="2" key="1">
    <citation type="submission" date="2020-07" db="EMBL/GenBank/DDBJ databases">
        <title>Draft Genome Sequence of a Deep-Sea Yeast, Naganishia (Cryptococcus) liquefaciens strain N6.</title>
        <authorList>
            <person name="Han Y.W."/>
            <person name="Kajitani R."/>
            <person name="Morimoto H."/>
            <person name="Parhat M."/>
            <person name="Tsubouchi H."/>
            <person name="Bakenova O."/>
            <person name="Ogata M."/>
            <person name="Argunhan B."/>
            <person name="Aoki R."/>
            <person name="Kajiwara S."/>
            <person name="Itoh T."/>
            <person name="Iwasaki H."/>
        </authorList>
    </citation>
    <scope>NUCLEOTIDE SEQUENCE</scope>
    <source>
        <strain evidence="2">N6</strain>
    </source>
</reference>